<evidence type="ECO:0000256" key="4">
    <source>
        <dbReference type="ARBA" id="ARBA00023002"/>
    </source>
</evidence>
<dbReference type="SUPFAM" id="SSF51905">
    <property type="entry name" value="FAD/NAD(P)-binding domain"/>
    <property type="match status" value="1"/>
</dbReference>
<dbReference type="EMBL" id="JBAMIC010000001">
    <property type="protein sequence ID" value="KAK7114069.1"/>
    <property type="molecule type" value="Genomic_DNA"/>
</dbReference>
<evidence type="ECO:0000256" key="2">
    <source>
        <dbReference type="ARBA" id="ARBA00022630"/>
    </source>
</evidence>
<dbReference type="GO" id="GO:0050660">
    <property type="term" value="F:flavin adenine dinucleotide binding"/>
    <property type="evidence" value="ECO:0007669"/>
    <property type="project" value="InterPro"/>
</dbReference>
<keyword evidence="3 5" id="KW-0274">FAD</keyword>
<dbReference type="InterPro" id="IPR020946">
    <property type="entry name" value="Flavin_mOase-like"/>
</dbReference>
<evidence type="ECO:0000256" key="3">
    <source>
        <dbReference type="ARBA" id="ARBA00022827"/>
    </source>
</evidence>
<dbReference type="InterPro" id="IPR036188">
    <property type="entry name" value="FAD/NAD-bd_sf"/>
</dbReference>
<accession>A0AAN9BZN7</accession>
<dbReference type="AlphaFoldDB" id="A0AAN9BZN7"/>
<evidence type="ECO:0000256" key="1">
    <source>
        <dbReference type="ARBA" id="ARBA00009183"/>
    </source>
</evidence>
<dbReference type="Pfam" id="PF00743">
    <property type="entry name" value="FMO-like"/>
    <property type="match status" value="1"/>
</dbReference>
<sequence length="168" mass="18496">MSSIRVAVVGAGAAGLCAVKHLARKPQFSVQAFEQSKGVGGTWAYSERTGKDCNGLPIHSSMYKNLKTNLPKEVMAFPDYEFNNTLPSFVTHKQVLGYLEDYSTNFNLLQHIKFETSVVSIEPFKVATGKCRTGQGHMWQVTSAPVTNRSNTVTEEYDAVIICSGQQQ</sequence>
<keyword evidence="2 5" id="KW-0285">Flavoprotein</keyword>
<gene>
    <name evidence="6" type="ORF">V1264_000193</name>
</gene>
<name>A0AAN9BZN7_9CAEN</name>
<dbReference type="InterPro" id="IPR050346">
    <property type="entry name" value="FMO-like"/>
</dbReference>
<evidence type="ECO:0000256" key="5">
    <source>
        <dbReference type="RuleBase" id="RU361177"/>
    </source>
</evidence>
<protein>
    <recommendedName>
        <fullName evidence="5">Flavin-containing monooxygenase</fullName>
        <ecNumber evidence="5">1.-.-.-</ecNumber>
    </recommendedName>
</protein>
<proteinExistence type="inferred from homology"/>
<reference evidence="6 7" key="1">
    <citation type="submission" date="2024-02" db="EMBL/GenBank/DDBJ databases">
        <title>Chromosome-scale genome assembly of the rough periwinkle Littorina saxatilis.</title>
        <authorList>
            <person name="De Jode A."/>
            <person name="Faria R."/>
            <person name="Formenti G."/>
            <person name="Sims Y."/>
            <person name="Smith T.P."/>
            <person name="Tracey A."/>
            <person name="Wood J.M.D."/>
            <person name="Zagrodzka Z.B."/>
            <person name="Johannesson K."/>
            <person name="Butlin R.K."/>
            <person name="Leder E.H."/>
        </authorList>
    </citation>
    <scope>NUCLEOTIDE SEQUENCE [LARGE SCALE GENOMIC DNA]</scope>
    <source>
        <strain evidence="6">Snail1</strain>
        <tissue evidence="6">Muscle</tissue>
    </source>
</reference>
<dbReference type="Gene3D" id="3.50.50.60">
    <property type="entry name" value="FAD/NAD(P)-binding domain"/>
    <property type="match status" value="1"/>
</dbReference>
<dbReference type="Proteomes" id="UP001374579">
    <property type="component" value="Unassembled WGS sequence"/>
</dbReference>
<organism evidence="6 7">
    <name type="scientific">Littorina saxatilis</name>
    <dbReference type="NCBI Taxonomy" id="31220"/>
    <lineage>
        <taxon>Eukaryota</taxon>
        <taxon>Metazoa</taxon>
        <taxon>Spiralia</taxon>
        <taxon>Lophotrochozoa</taxon>
        <taxon>Mollusca</taxon>
        <taxon>Gastropoda</taxon>
        <taxon>Caenogastropoda</taxon>
        <taxon>Littorinimorpha</taxon>
        <taxon>Littorinoidea</taxon>
        <taxon>Littorinidae</taxon>
        <taxon>Littorina</taxon>
    </lineage>
</organism>
<keyword evidence="4 5" id="KW-0560">Oxidoreductase</keyword>
<dbReference type="GO" id="GO:0050661">
    <property type="term" value="F:NADP binding"/>
    <property type="evidence" value="ECO:0007669"/>
    <property type="project" value="InterPro"/>
</dbReference>
<dbReference type="EC" id="1.-.-.-" evidence="5"/>
<comment type="similarity">
    <text evidence="1 5">Belongs to the FMO family.</text>
</comment>
<evidence type="ECO:0000313" key="6">
    <source>
        <dbReference type="EMBL" id="KAK7114069.1"/>
    </source>
</evidence>
<evidence type="ECO:0000313" key="7">
    <source>
        <dbReference type="Proteomes" id="UP001374579"/>
    </source>
</evidence>
<comment type="cofactor">
    <cofactor evidence="5">
        <name>FAD</name>
        <dbReference type="ChEBI" id="CHEBI:57692"/>
    </cofactor>
</comment>
<dbReference type="PRINTS" id="PR00419">
    <property type="entry name" value="ADXRDTASE"/>
</dbReference>
<dbReference type="GO" id="GO:0004499">
    <property type="term" value="F:N,N-dimethylaniline monooxygenase activity"/>
    <property type="evidence" value="ECO:0007669"/>
    <property type="project" value="InterPro"/>
</dbReference>
<comment type="caution">
    <text evidence="6">The sequence shown here is derived from an EMBL/GenBank/DDBJ whole genome shotgun (WGS) entry which is preliminary data.</text>
</comment>
<keyword evidence="7" id="KW-1185">Reference proteome</keyword>
<dbReference type="PANTHER" id="PTHR23023">
    <property type="entry name" value="DIMETHYLANILINE MONOOXYGENASE"/>
    <property type="match status" value="1"/>
</dbReference>
<keyword evidence="5" id="KW-0503">Monooxygenase</keyword>